<proteinExistence type="predicted"/>
<reference evidence="1 2" key="1">
    <citation type="submission" date="2016-08" db="EMBL/GenBank/DDBJ databases">
        <authorList>
            <person name="Seilhamer J.J."/>
        </authorList>
    </citation>
    <scope>NUCLEOTIDE SEQUENCE [LARGE SCALE GENOMIC DNA]</scope>
    <source>
        <strain evidence="1 2">PH27A</strain>
    </source>
</reference>
<protein>
    <submittedName>
        <fullName evidence="1">Uncharacterized protein</fullName>
    </submittedName>
</protein>
<evidence type="ECO:0000313" key="2">
    <source>
        <dbReference type="Proteomes" id="UP000094291"/>
    </source>
</evidence>
<dbReference type="AlphaFoldDB" id="A0A1E2V8X3"/>
<gene>
    <name evidence="1" type="ORF">BFW38_07770</name>
</gene>
<comment type="caution">
    <text evidence="1">The sequence shown here is derived from an EMBL/GenBank/DDBJ whole genome shotgun (WGS) entry which is preliminary data.</text>
</comment>
<keyword evidence="2" id="KW-1185">Reference proteome</keyword>
<name>A0A1E2V8X3_9GAMM</name>
<dbReference type="EMBL" id="MDTQ01000001">
    <property type="protein sequence ID" value="ODC03459.1"/>
    <property type="molecule type" value="Genomic_DNA"/>
</dbReference>
<sequence>MNATLIIGDHAISFNDRVQCKHAQKRLSKSDVKRRYEEILLKILGMQVLFGRGELDSGAPVILKSRQKKANP</sequence>
<organism evidence="1 2">
    <name type="scientific">Terasakiispira papahanaumokuakeensis</name>
    <dbReference type="NCBI Taxonomy" id="197479"/>
    <lineage>
        <taxon>Bacteria</taxon>
        <taxon>Pseudomonadati</taxon>
        <taxon>Pseudomonadota</taxon>
        <taxon>Gammaproteobacteria</taxon>
        <taxon>Oceanospirillales</taxon>
        <taxon>Terasakiispira</taxon>
    </lineage>
</organism>
<accession>A0A1E2V8X3</accession>
<evidence type="ECO:0000313" key="1">
    <source>
        <dbReference type="EMBL" id="ODC03459.1"/>
    </source>
</evidence>
<dbReference type="Proteomes" id="UP000094291">
    <property type="component" value="Unassembled WGS sequence"/>
</dbReference>